<dbReference type="Pfam" id="PF05188">
    <property type="entry name" value="MutS_II"/>
    <property type="match status" value="1"/>
</dbReference>
<dbReference type="InterPro" id="IPR000432">
    <property type="entry name" value="DNA_mismatch_repair_MutS_C"/>
</dbReference>
<dbReference type="SMART" id="SM00534">
    <property type="entry name" value="MUTSac"/>
    <property type="match status" value="1"/>
</dbReference>
<evidence type="ECO:0000313" key="11">
    <source>
        <dbReference type="Proteomes" id="UP000053424"/>
    </source>
</evidence>
<dbReference type="InterPro" id="IPR036187">
    <property type="entry name" value="DNA_mismatch_repair_MutS_sf"/>
</dbReference>
<dbReference type="Pfam" id="PF00488">
    <property type="entry name" value="MutS_V"/>
    <property type="match status" value="1"/>
</dbReference>
<dbReference type="Proteomes" id="UP000053424">
    <property type="component" value="Unassembled WGS sequence"/>
</dbReference>
<feature type="compositionally biased region" description="Acidic residues" evidence="8">
    <location>
        <begin position="259"/>
        <end position="277"/>
    </location>
</feature>
<dbReference type="SUPFAM" id="SSF52540">
    <property type="entry name" value="P-loop containing nucleoside triphosphate hydrolases"/>
    <property type="match status" value="1"/>
</dbReference>
<accession>A0A0C3CSN8</accession>
<feature type="compositionally biased region" description="Low complexity" evidence="8">
    <location>
        <begin position="288"/>
        <end position="306"/>
    </location>
</feature>
<evidence type="ECO:0000256" key="3">
    <source>
        <dbReference type="ARBA" id="ARBA00022763"/>
    </source>
</evidence>
<comment type="function">
    <text evidence="6 7">Component of the post-replicative DNA mismatch repair system (MMR).</text>
</comment>
<dbReference type="HOGENOM" id="CLU_002472_1_0_1"/>
<dbReference type="GO" id="GO:0005524">
    <property type="term" value="F:ATP binding"/>
    <property type="evidence" value="ECO:0007669"/>
    <property type="project" value="UniProtKB-UniRule"/>
</dbReference>
<dbReference type="Pfam" id="PF05190">
    <property type="entry name" value="MutS_IV"/>
    <property type="match status" value="1"/>
</dbReference>
<feature type="compositionally biased region" description="Low complexity" evidence="8">
    <location>
        <begin position="245"/>
        <end position="256"/>
    </location>
</feature>
<evidence type="ECO:0000256" key="7">
    <source>
        <dbReference type="RuleBase" id="RU003756"/>
    </source>
</evidence>
<dbReference type="SUPFAM" id="SSF53150">
    <property type="entry name" value="DNA repair protein MutS, domain II"/>
    <property type="match status" value="1"/>
</dbReference>
<dbReference type="Gene3D" id="1.10.1420.10">
    <property type="match status" value="2"/>
</dbReference>
<feature type="domain" description="DNA mismatch repair proteins mutS family" evidence="9">
    <location>
        <begin position="1135"/>
        <end position="1151"/>
    </location>
</feature>
<dbReference type="Pfam" id="PF05192">
    <property type="entry name" value="MutS_III"/>
    <property type="match status" value="1"/>
</dbReference>
<dbReference type="SUPFAM" id="SSF55271">
    <property type="entry name" value="DNA repair protein MutS, domain I"/>
    <property type="match status" value="1"/>
</dbReference>
<dbReference type="InterPro" id="IPR045076">
    <property type="entry name" value="MutS"/>
</dbReference>
<dbReference type="OrthoDB" id="121051at2759"/>
<feature type="compositionally biased region" description="Polar residues" evidence="8">
    <location>
        <begin position="63"/>
        <end position="72"/>
    </location>
</feature>
<dbReference type="PIRSF" id="PIRSF037677">
    <property type="entry name" value="DNA_mis_repair_Msh6"/>
    <property type="match status" value="1"/>
</dbReference>
<feature type="compositionally biased region" description="Low complexity" evidence="8">
    <location>
        <begin position="83"/>
        <end position="103"/>
    </location>
</feature>
<sequence length="1310" mass="145790">MPPKHSDSTDSLKQKSLTSFFGKGPAVSTKPPPAFKTPAPKAKLTVEEKAQSNSSSSKKNASRVQHSSSPNEPKTPDSRYLDAHALNSSAAASSVASSHRASSPPTSDVDMVASEEERAQLSSVKSVPARQRQKRKVVIDDSDDEEVAEAPVANGRKKAVFRSSSPTDGIRSQAKKPRLSKAITDDEEDDEEIPISNSFSQRLTRFKKSPVKKGRSRSKASSDDDDFIVPDDSDVETRSVKSAKSSSSRRSSISSRGSEEDDDEELDLDDDDLDLDDEPRKKSKSRAKGSTTKSGGSKKSSKAAAAPVDGGGTGSHTFLTAAEQREQGKKDEKKAAESPYSFLLKVKDKDGRKPTHPDYDPRTLYIPDSAWSSFTPFEKQFWEIKQNHYDTILFFQKGKFFELYEDDARIGHQEFDLKLTNRVKMCMVGVPESSFTLWASKFLAKGYKVGRVEQSETALGAEMRMAAEKEKTKSKPKGKAAASGGQDKIVRRELNKVYTNGTLVDHEFLSDEQAGHCISIFQATTASPDGSEVDSERRFGVCVLDCSTSQFNLSYFEDDVCRTRLETLMRQICPKEIIFKKGTLSANTQRLLKSVLPAGCLWTALRPVEGFKYDETIEELKTIYPPGPGEDIEMDQDDPSYCILPESVPPSIREIAHEKLAIESLGTMIWYLRQLNIDKDILSMKNFNVYDPLKRGIGLTLDGQTLSHLEVLLNNEGTDEGSLFKLLGRCITPFGKRLFRIWLCTPLREISDINARLDAVEDIISHPTFESTFTEVAKGIPDLERMISRIHAKTCKVKDFLKVLKAFERLSKGMAKLADESESFKGRTIFGLLRGAPDLLPHIRNVQSMYQATEDEKADELVPRDGKDERYDEIVDEIDSLEKSLNADLKKFEKNLGIKLGYWNSAVGNKDIYLVEVAATVDKKKIPNDWTKSGGTKAKNRYVVGSLQKRVRQLKEAQENRTAAIKAFKFRLYTEFDTDRGLWLRAVRVFAELDCLFSLAKASSAIGEPSCRPVFAEGDEAVLDFEELRHPTLCLSTNLKSFIPNDVKLGADVGKIVLLTGPNMAGKSTVMRMTATGVIMAQLGMLVPANRARLSPVDTIITRMGAYDNMFSNASTFKVELDECCKILRNATPKSLVILDELGRGTSTFDGMAIASAVLHELATHTLPLCFFATHYGSLTDDHAYHPNIRAMYMSTLVDDEKHELVFLYKLVDGIAESSFGTHVANLAGVPLPVVQRADVISKDFARQFKEKLQIKQKQHAAAKIPLFAQADFAYLYKLGTGQIELAEDPIRRKEILVRMKEVVRYYARK</sequence>
<dbReference type="Pfam" id="PF01624">
    <property type="entry name" value="MutS_I"/>
    <property type="match status" value="1"/>
</dbReference>
<feature type="compositionally biased region" description="Basic residues" evidence="8">
    <location>
        <begin position="204"/>
        <end position="218"/>
    </location>
</feature>
<dbReference type="NCBIfam" id="NF003810">
    <property type="entry name" value="PRK05399.1"/>
    <property type="match status" value="1"/>
</dbReference>
<dbReference type="InterPro" id="IPR007695">
    <property type="entry name" value="DNA_mismatch_repair_MutS-lik_N"/>
</dbReference>
<gene>
    <name evidence="10" type="ORF">M413DRAFT_440494</name>
</gene>
<name>A0A0C3CSN8_HEBCY</name>
<feature type="compositionally biased region" description="Acidic residues" evidence="8">
    <location>
        <begin position="223"/>
        <end position="234"/>
    </location>
</feature>
<dbReference type="InterPro" id="IPR036678">
    <property type="entry name" value="MutS_con_dom_sf"/>
</dbReference>
<evidence type="ECO:0000256" key="1">
    <source>
        <dbReference type="ARBA" id="ARBA00006271"/>
    </source>
</evidence>
<dbReference type="FunFam" id="3.40.1170.10:FF:000002">
    <property type="entry name" value="DNA mismatch repair protein"/>
    <property type="match status" value="1"/>
</dbReference>
<keyword evidence="3 6" id="KW-0227">DNA damage</keyword>
<dbReference type="InterPro" id="IPR007861">
    <property type="entry name" value="DNA_mismatch_repair_MutS_clamp"/>
</dbReference>
<proteinExistence type="inferred from homology"/>
<dbReference type="InterPro" id="IPR027417">
    <property type="entry name" value="P-loop_NTPase"/>
</dbReference>
<dbReference type="GO" id="GO:0006298">
    <property type="term" value="P:mismatch repair"/>
    <property type="evidence" value="ECO:0007669"/>
    <property type="project" value="InterPro"/>
</dbReference>
<evidence type="ECO:0000256" key="4">
    <source>
        <dbReference type="ARBA" id="ARBA00022840"/>
    </source>
</evidence>
<dbReference type="InterPro" id="IPR016151">
    <property type="entry name" value="DNA_mismatch_repair_MutS_N"/>
</dbReference>
<reference evidence="10 11" key="1">
    <citation type="submission" date="2014-04" db="EMBL/GenBank/DDBJ databases">
        <authorList>
            <consortium name="DOE Joint Genome Institute"/>
            <person name="Kuo A."/>
            <person name="Gay G."/>
            <person name="Dore J."/>
            <person name="Kohler A."/>
            <person name="Nagy L.G."/>
            <person name="Floudas D."/>
            <person name="Copeland A."/>
            <person name="Barry K.W."/>
            <person name="Cichocki N."/>
            <person name="Veneault-Fourrey C."/>
            <person name="LaButti K."/>
            <person name="Lindquist E.A."/>
            <person name="Lipzen A."/>
            <person name="Lundell T."/>
            <person name="Morin E."/>
            <person name="Murat C."/>
            <person name="Sun H."/>
            <person name="Tunlid A."/>
            <person name="Henrissat B."/>
            <person name="Grigoriev I.V."/>
            <person name="Hibbett D.S."/>
            <person name="Martin F."/>
            <person name="Nordberg H.P."/>
            <person name="Cantor M.N."/>
            <person name="Hua S.X."/>
        </authorList>
    </citation>
    <scope>NUCLEOTIDE SEQUENCE [LARGE SCALE GENOMIC DNA]</scope>
    <source>
        <strain evidence="11">h7</strain>
    </source>
</reference>
<dbReference type="PANTHER" id="PTHR11361">
    <property type="entry name" value="DNA MISMATCH REPAIR PROTEIN MUTS FAMILY MEMBER"/>
    <property type="match status" value="1"/>
</dbReference>
<dbReference type="GO" id="GO:0030983">
    <property type="term" value="F:mismatched DNA binding"/>
    <property type="evidence" value="ECO:0007669"/>
    <property type="project" value="UniProtKB-UniRule"/>
</dbReference>
<dbReference type="PROSITE" id="PS00486">
    <property type="entry name" value="DNA_MISMATCH_REPAIR_2"/>
    <property type="match status" value="1"/>
</dbReference>
<dbReference type="GO" id="GO:0032301">
    <property type="term" value="C:MutSalpha complex"/>
    <property type="evidence" value="ECO:0007669"/>
    <property type="project" value="TreeGrafter"/>
</dbReference>
<evidence type="ECO:0000256" key="2">
    <source>
        <dbReference type="ARBA" id="ARBA00022741"/>
    </source>
</evidence>
<dbReference type="InterPro" id="IPR017261">
    <property type="entry name" value="DNA_mismatch_repair_MutS/MSH"/>
</dbReference>
<dbReference type="Gene3D" id="3.40.50.300">
    <property type="entry name" value="P-loop containing nucleotide triphosphate hydrolases"/>
    <property type="match status" value="1"/>
</dbReference>
<dbReference type="PANTHER" id="PTHR11361:SF148">
    <property type="entry name" value="DNA MISMATCH REPAIR PROTEIN MSH6"/>
    <property type="match status" value="1"/>
</dbReference>
<keyword evidence="6 7" id="KW-0234">DNA repair</keyword>
<dbReference type="Gene3D" id="3.40.1170.10">
    <property type="entry name" value="DNA repair protein MutS, domain I"/>
    <property type="match status" value="1"/>
</dbReference>
<evidence type="ECO:0000256" key="5">
    <source>
        <dbReference type="ARBA" id="ARBA00023125"/>
    </source>
</evidence>
<dbReference type="SUPFAM" id="SSF48334">
    <property type="entry name" value="DNA repair protein MutS, domain III"/>
    <property type="match status" value="1"/>
</dbReference>
<keyword evidence="4 6" id="KW-0067">ATP-binding</keyword>
<dbReference type="InterPro" id="IPR007696">
    <property type="entry name" value="DNA_mismatch_repair_MutS_core"/>
</dbReference>
<protein>
    <recommendedName>
        <fullName evidence="6">DNA mismatch repair protein</fullName>
    </recommendedName>
</protein>
<keyword evidence="5 6" id="KW-0238">DNA-binding</keyword>
<organism evidence="10 11">
    <name type="scientific">Hebeloma cylindrosporum</name>
    <dbReference type="NCBI Taxonomy" id="76867"/>
    <lineage>
        <taxon>Eukaryota</taxon>
        <taxon>Fungi</taxon>
        <taxon>Dikarya</taxon>
        <taxon>Basidiomycota</taxon>
        <taxon>Agaricomycotina</taxon>
        <taxon>Agaricomycetes</taxon>
        <taxon>Agaricomycetidae</taxon>
        <taxon>Agaricales</taxon>
        <taxon>Agaricineae</taxon>
        <taxon>Hymenogastraceae</taxon>
        <taxon>Hebeloma</taxon>
    </lineage>
</organism>
<keyword evidence="2 6" id="KW-0547">Nucleotide-binding</keyword>
<dbReference type="InterPro" id="IPR007860">
    <property type="entry name" value="DNA_mmatch_repair_MutS_con_dom"/>
</dbReference>
<dbReference type="STRING" id="686832.A0A0C3CSN8"/>
<feature type="compositionally biased region" description="Basic and acidic residues" evidence="8">
    <location>
        <begin position="1"/>
        <end position="13"/>
    </location>
</feature>
<evidence type="ECO:0000256" key="8">
    <source>
        <dbReference type="SAM" id="MobiDB-lite"/>
    </source>
</evidence>
<dbReference type="SMART" id="SM00533">
    <property type="entry name" value="MUTSd"/>
    <property type="match status" value="1"/>
</dbReference>
<dbReference type="GO" id="GO:0140664">
    <property type="term" value="F:ATP-dependent DNA damage sensor activity"/>
    <property type="evidence" value="ECO:0007669"/>
    <property type="project" value="InterPro"/>
</dbReference>
<dbReference type="Gene3D" id="3.30.420.110">
    <property type="entry name" value="MutS, connector domain"/>
    <property type="match status" value="1"/>
</dbReference>
<feature type="region of interest" description="Disordered" evidence="8">
    <location>
        <begin position="1"/>
        <end position="316"/>
    </location>
</feature>
<dbReference type="EMBL" id="KN831770">
    <property type="protein sequence ID" value="KIM46931.1"/>
    <property type="molecule type" value="Genomic_DNA"/>
</dbReference>
<reference evidence="11" key="2">
    <citation type="submission" date="2015-01" db="EMBL/GenBank/DDBJ databases">
        <title>Evolutionary Origins and Diversification of the Mycorrhizal Mutualists.</title>
        <authorList>
            <consortium name="DOE Joint Genome Institute"/>
            <consortium name="Mycorrhizal Genomics Consortium"/>
            <person name="Kohler A."/>
            <person name="Kuo A."/>
            <person name="Nagy L.G."/>
            <person name="Floudas D."/>
            <person name="Copeland A."/>
            <person name="Barry K.W."/>
            <person name="Cichocki N."/>
            <person name="Veneault-Fourrey C."/>
            <person name="LaButti K."/>
            <person name="Lindquist E.A."/>
            <person name="Lipzen A."/>
            <person name="Lundell T."/>
            <person name="Morin E."/>
            <person name="Murat C."/>
            <person name="Riley R."/>
            <person name="Ohm R."/>
            <person name="Sun H."/>
            <person name="Tunlid A."/>
            <person name="Henrissat B."/>
            <person name="Grigoriev I.V."/>
            <person name="Hibbett D.S."/>
            <person name="Martin F."/>
        </authorList>
    </citation>
    <scope>NUCLEOTIDE SEQUENCE [LARGE SCALE GENOMIC DNA]</scope>
    <source>
        <strain evidence="11">h7</strain>
    </source>
</reference>
<evidence type="ECO:0000256" key="6">
    <source>
        <dbReference type="PIRNR" id="PIRNR037677"/>
    </source>
</evidence>
<comment type="similarity">
    <text evidence="1 6 7">Belongs to the DNA mismatch repair MutS family.</text>
</comment>
<evidence type="ECO:0000313" key="10">
    <source>
        <dbReference type="EMBL" id="KIM46931.1"/>
    </source>
</evidence>
<keyword evidence="11" id="KW-1185">Reference proteome</keyword>
<evidence type="ECO:0000259" key="9">
    <source>
        <dbReference type="PROSITE" id="PS00486"/>
    </source>
</evidence>